<keyword evidence="1" id="KW-0479">Metal-binding</keyword>
<evidence type="ECO:0000313" key="8">
    <source>
        <dbReference type="Proteomes" id="UP000218209"/>
    </source>
</evidence>
<evidence type="ECO:0000259" key="6">
    <source>
        <dbReference type="PROSITE" id="PS50865"/>
    </source>
</evidence>
<dbReference type="PROSITE" id="PS50865">
    <property type="entry name" value="ZF_MYND_2"/>
    <property type="match status" value="1"/>
</dbReference>
<dbReference type="Gene3D" id="6.10.140.2220">
    <property type="match status" value="1"/>
</dbReference>
<dbReference type="AlphaFoldDB" id="A0A1X6PA58"/>
<evidence type="ECO:0000256" key="2">
    <source>
        <dbReference type="ARBA" id="ARBA00022771"/>
    </source>
</evidence>
<feature type="compositionally biased region" description="Basic and acidic residues" evidence="5">
    <location>
        <begin position="565"/>
        <end position="575"/>
    </location>
</feature>
<dbReference type="Proteomes" id="UP000218209">
    <property type="component" value="Unassembled WGS sequence"/>
</dbReference>
<keyword evidence="2 4" id="KW-0863">Zinc-finger</keyword>
<evidence type="ECO:0000256" key="3">
    <source>
        <dbReference type="ARBA" id="ARBA00022833"/>
    </source>
</evidence>
<evidence type="ECO:0000256" key="1">
    <source>
        <dbReference type="ARBA" id="ARBA00022723"/>
    </source>
</evidence>
<feature type="compositionally biased region" description="Polar residues" evidence="5">
    <location>
        <begin position="692"/>
        <end position="701"/>
    </location>
</feature>
<dbReference type="GO" id="GO:0008270">
    <property type="term" value="F:zinc ion binding"/>
    <property type="evidence" value="ECO:0007669"/>
    <property type="project" value="UniProtKB-KW"/>
</dbReference>
<feature type="region of interest" description="Disordered" evidence="5">
    <location>
        <begin position="679"/>
        <end position="701"/>
    </location>
</feature>
<organism evidence="7 8">
    <name type="scientific">Porphyra umbilicalis</name>
    <name type="common">Purple laver</name>
    <name type="synonym">Red alga</name>
    <dbReference type="NCBI Taxonomy" id="2786"/>
    <lineage>
        <taxon>Eukaryota</taxon>
        <taxon>Rhodophyta</taxon>
        <taxon>Bangiophyceae</taxon>
        <taxon>Bangiales</taxon>
        <taxon>Bangiaceae</taxon>
        <taxon>Porphyra</taxon>
    </lineage>
</organism>
<feature type="region of interest" description="Disordered" evidence="5">
    <location>
        <begin position="147"/>
        <end position="173"/>
    </location>
</feature>
<dbReference type="OrthoDB" id="5945798at2759"/>
<feature type="domain" description="MYND-type" evidence="6">
    <location>
        <begin position="365"/>
        <end position="410"/>
    </location>
</feature>
<keyword evidence="8" id="KW-1185">Reference proteome</keyword>
<name>A0A1X6PA58_PORUM</name>
<dbReference type="InterPro" id="IPR002893">
    <property type="entry name" value="Znf_MYND"/>
</dbReference>
<dbReference type="SUPFAM" id="SSF144232">
    <property type="entry name" value="HIT/MYND zinc finger-like"/>
    <property type="match status" value="1"/>
</dbReference>
<sequence>MALTSPALPRQFWDLVDGGTETDLVALRAYLAPATCHRLINDAAAATALVRSFTTCARQLMSCYNPHSSSHGQPDRAHWGNRTMKRWEALDKATGVCHCGDDAVLDALVEALPVFYTPGCLVADTLDTMASTYVTLLDKLIDRTAERPEPVGGDRRSGPCTRGTWDCGPPDDDTTRRERLARLASAPLVLRMSAEWLKLTVTRRCANYTYGHEPAQALAAFAIGVPCAVLNALPSCMAKVVDHAEELATAHLGAKASTTFLLLLRALEALVAFDATGFRKIRSAPKVLATLARAASSANVNLADRVLTFLCIYGVQWEGLVRVPSVLRLLVEYATSPPVGVPAGFDIRAAELALHVAAGAASSRTHPCGNDHKLGFPSRSVSRCSGCGVAQYCSSDCSEVSWESGHSRACKGWSRLGKQAVDAEAARLASTAGPSHSKAPVPRLRPHAVVYNPTQVDLTGNWRTDWSWPAAKARQVEEAGLTLRDVVCLIDIEAGAVVLAPAEAYVHWPGAVPREKLDVALEKHNGRMLRVIYREYPHLVRSFGPVSLGLTKRPTMTAGRTGGSSRREAPASGGERDPIAAAVLRDLHAGPPEVRVPADVQAEVQAWHRAKMCTLLPDDARQPVLSLRAVHVVKPAEDPEDPPRVKVRLVVRGYEHAPRHSMPAALTPDMVETLRGLVASGNKPVSADVRADSTSMSRPSR</sequence>
<proteinExistence type="predicted"/>
<dbReference type="EMBL" id="KV918833">
    <property type="protein sequence ID" value="OSX77616.1"/>
    <property type="molecule type" value="Genomic_DNA"/>
</dbReference>
<feature type="compositionally biased region" description="Basic and acidic residues" evidence="5">
    <location>
        <begin position="147"/>
        <end position="157"/>
    </location>
</feature>
<protein>
    <recommendedName>
        <fullName evidence="6">MYND-type domain-containing protein</fullName>
    </recommendedName>
</protein>
<evidence type="ECO:0000313" key="7">
    <source>
        <dbReference type="EMBL" id="OSX77616.1"/>
    </source>
</evidence>
<evidence type="ECO:0000256" key="5">
    <source>
        <dbReference type="SAM" id="MobiDB-lite"/>
    </source>
</evidence>
<keyword evidence="3" id="KW-0862">Zinc</keyword>
<dbReference type="Pfam" id="PF01753">
    <property type="entry name" value="zf-MYND"/>
    <property type="match status" value="1"/>
</dbReference>
<gene>
    <name evidence="7" type="ORF">BU14_0142s0026</name>
</gene>
<reference evidence="7 8" key="1">
    <citation type="submission" date="2017-03" db="EMBL/GenBank/DDBJ databases">
        <title>WGS assembly of Porphyra umbilicalis.</title>
        <authorList>
            <person name="Brawley S.H."/>
            <person name="Blouin N.A."/>
            <person name="Ficko-Blean E."/>
            <person name="Wheeler G.L."/>
            <person name="Lohr M."/>
            <person name="Goodson H.V."/>
            <person name="Jenkins J.W."/>
            <person name="Blaby-Haas C.E."/>
            <person name="Helliwell K.E."/>
            <person name="Chan C."/>
            <person name="Marriage T."/>
            <person name="Bhattacharya D."/>
            <person name="Klein A.S."/>
            <person name="Badis Y."/>
            <person name="Brodie J."/>
            <person name="Cao Y."/>
            <person name="Collen J."/>
            <person name="Dittami S.M."/>
            <person name="Gachon C.M."/>
            <person name="Green B.R."/>
            <person name="Karpowicz S."/>
            <person name="Kim J.W."/>
            <person name="Kudahl U."/>
            <person name="Lin S."/>
            <person name="Michel G."/>
            <person name="Mittag M."/>
            <person name="Olson B.J."/>
            <person name="Pangilinan J."/>
            <person name="Peng Y."/>
            <person name="Qiu H."/>
            <person name="Shu S."/>
            <person name="Singer J.T."/>
            <person name="Smith A.G."/>
            <person name="Sprecher B.N."/>
            <person name="Wagner V."/>
            <person name="Wang W."/>
            <person name="Wang Z.-Y."/>
            <person name="Yan J."/>
            <person name="Yarish C."/>
            <person name="Zoeuner-Riek S."/>
            <person name="Zhuang Y."/>
            <person name="Zou Y."/>
            <person name="Lindquist E.A."/>
            <person name="Grimwood J."/>
            <person name="Barry K."/>
            <person name="Rokhsar D.S."/>
            <person name="Schmutz J."/>
            <person name="Stiller J.W."/>
            <person name="Grossman A.R."/>
            <person name="Prochnik S.E."/>
        </authorList>
    </citation>
    <scope>NUCLEOTIDE SEQUENCE [LARGE SCALE GENOMIC DNA]</scope>
    <source>
        <strain evidence="7">4086291</strain>
    </source>
</reference>
<feature type="region of interest" description="Disordered" evidence="5">
    <location>
        <begin position="551"/>
        <end position="575"/>
    </location>
</feature>
<evidence type="ECO:0000256" key="4">
    <source>
        <dbReference type="PROSITE-ProRule" id="PRU00134"/>
    </source>
</evidence>
<accession>A0A1X6PA58</accession>